<dbReference type="RefSeq" id="WP_239127366.1">
    <property type="nucleotide sequence ID" value="NZ_BOOJ01000018.1"/>
</dbReference>
<comment type="caution">
    <text evidence="1">The sequence shown here is derived from an EMBL/GenBank/DDBJ whole genome shotgun (WGS) entry which is preliminary data.</text>
</comment>
<name>A0A8J3SAQ0_9ACTN</name>
<reference evidence="1 2" key="1">
    <citation type="submission" date="2021-01" db="EMBL/GenBank/DDBJ databases">
        <title>Whole genome shotgun sequence of Planobispora siamensis NBRC 107568.</title>
        <authorList>
            <person name="Komaki H."/>
            <person name="Tamura T."/>
        </authorList>
    </citation>
    <scope>NUCLEOTIDE SEQUENCE [LARGE SCALE GENOMIC DNA]</scope>
    <source>
        <strain evidence="1 2">NBRC 107568</strain>
    </source>
</reference>
<dbReference type="AlphaFoldDB" id="A0A8J3SAQ0"/>
<accession>A0A8J3SAQ0</accession>
<evidence type="ECO:0000313" key="2">
    <source>
        <dbReference type="Proteomes" id="UP000619788"/>
    </source>
</evidence>
<dbReference type="EMBL" id="BOOJ01000018">
    <property type="protein sequence ID" value="GIH91271.1"/>
    <property type="molecule type" value="Genomic_DNA"/>
</dbReference>
<evidence type="ECO:0000313" key="1">
    <source>
        <dbReference type="EMBL" id="GIH91271.1"/>
    </source>
</evidence>
<dbReference type="Proteomes" id="UP000619788">
    <property type="component" value="Unassembled WGS sequence"/>
</dbReference>
<sequence>MDLGHLAESYHGVHPSAPQIGYEQLAWQQCAPRADRVRVRDHTCECQRIVYELCQAGGLLFVRRIYRSDGVIEHQTTWLRAPEAERLWTRILLGQAR</sequence>
<organism evidence="1 2">
    <name type="scientific">Planobispora siamensis</name>
    <dbReference type="NCBI Taxonomy" id="936338"/>
    <lineage>
        <taxon>Bacteria</taxon>
        <taxon>Bacillati</taxon>
        <taxon>Actinomycetota</taxon>
        <taxon>Actinomycetes</taxon>
        <taxon>Streptosporangiales</taxon>
        <taxon>Streptosporangiaceae</taxon>
        <taxon>Planobispora</taxon>
    </lineage>
</organism>
<gene>
    <name evidence="1" type="ORF">Psi01_19010</name>
</gene>
<protein>
    <submittedName>
        <fullName evidence="1">Uncharacterized protein</fullName>
    </submittedName>
</protein>
<proteinExistence type="predicted"/>
<keyword evidence="2" id="KW-1185">Reference proteome</keyword>